<gene>
    <name evidence="10" type="ORF">CWI81_10325</name>
</gene>
<comment type="caution">
    <text evidence="10">The sequence shown here is derived from an EMBL/GenBank/DDBJ whole genome shotgun (WGS) entry which is preliminary data.</text>
</comment>
<dbReference type="GO" id="GO:0004888">
    <property type="term" value="F:transmembrane signaling receptor activity"/>
    <property type="evidence" value="ECO:0007669"/>
    <property type="project" value="InterPro"/>
</dbReference>
<dbReference type="Pfam" id="PF00672">
    <property type="entry name" value="HAMP"/>
    <property type="match status" value="1"/>
</dbReference>
<keyword evidence="11" id="KW-1185">Reference proteome</keyword>
<evidence type="ECO:0000256" key="1">
    <source>
        <dbReference type="ARBA" id="ARBA00004370"/>
    </source>
</evidence>
<dbReference type="PRINTS" id="PR00260">
    <property type="entry name" value="CHEMTRNSDUCR"/>
</dbReference>
<keyword evidence="5" id="KW-0175">Coiled coil</keyword>
<evidence type="ECO:0000256" key="5">
    <source>
        <dbReference type="SAM" id="Coils"/>
    </source>
</evidence>
<dbReference type="PANTHER" id="PTHR32089:SF120">
    <property type="entry name" value="METHYL-ACCEPTING CHEMOTAXIS PROTEIN TLPQ"/>
    <property type="match status" value="1"/>
</dbReference>
<dbReference type="CDD" id="cd11386">
    <property type="entry name" value="MCP_signal"/>
    <property type="match status" value="1"/>
</dbReference>
<name>A0A432ZBT4_9GAMM</name>
<evidence type="ECO:0000256" key="7">
    <source>
        <dbReference type="SAM" id="Phobius"/>
    </source>
</evidence>
<evidence type="ECO:0000256" key="2">
    <source>
        <dbReference type="ARBA" id="ARBA00023224"/>
    </source>
</evidence>
<keyword evidence="7" id="KW-0812">Transmembrane</keyword>
<dbReference type="AlphaFoldDB" id="A0A432ZBT4"/>
<dbReference type="Proteomes" id="UP000287908">
    <property type="component" value="Unassembled WGS sequence"/>
</dbReference>
<dbReference type="SMART" id="SM00304">
    <property type="entry name" value="HAMP"/>
    <property type="match status" value="1"/>
</dbReference>
<feature type="domain" description="Methyl-accepting transducer" evidence="8">
    <location>
        <begin position="269"/>
        <end position="505"/>
    </location>
</feature>
<comment type="similarity">
    <text evidence="3">Belongs to the methyl-accepting chemotaxis (MCP) protein family.</text>
</comment>
<accession>A0A432ZBT4</accession>
<dbReference type="GO" id="GO:0007165">
    <property type="term" value="P:signal transduction"/>
    <property type="evidence" value="ECO:0007669"/>
    <property type="project" value="UniProtKB-KW"/>
</dbReference>
<feature type="compositionally biased region" description="Polar residues" evidence="6">
    <location>
        <begin position="265"/>
        <end position="285"/>
    </location>
</feature>
<dbReference type="InterPro" id="IPR004090">
    <property type="entry name" value="Chemotax_Me-accpt_rcpt"/>
</dbReference>
<dbReference type="InterPro" id="IPR024478">
    <property type="entry name" value="HlyB_4HB_MCP"/>
</dbReference>
<dbReference type="PROSITE" id="PS50111">
    <property type="entry name" value="CHEMOTAXIS_TRANSDUC_2"/>
    <property type="match status" value="1"/>
</dbReference>
<comment type="subcellular location">
    <subcellularLocation>
        <location evidence="1">Membrane</location>
    </subcellularLocation>
</comment>
<keyword evidence="7" id="KW-0472">Membrane</keyword>
<sequence>MFRQFSIGIRAAGAFGIIGLLVLALGIFSVNRLAAVTTELELITTQKMPAVELVNEIDRSFLRVRVHSANVATYINDPERLSRYQDSLDNAIEDLRAAQTQLDQVAENPEVRSIYENYMKLDAQYWELQEQFNKLVDAKLADPIASLRENSILPVTSEVSATLDKLLAKQMAVVEQVSEEAQQVSSNANIAIIVALIAVMLLLSVFAVLLTRSIVQPIQAAVDFAETIASRDLTHSIQIEGNDEASALLRQLKKTQHELRDSISKISESSEQLASTSEELSSVTEDSTRTIQQQTEELEQAATAVNELTTAVENVAQDAQSASQASNDADEQAQFGNDRVSKTVTAIEQLSQEIGDSSSSVTELANKVTDITKVLDVIRGIAEQTNLLALNAAIEAARAGESGRGFAVVADEVRSLAHKTQKSTVEIEEMVESINSSSERSVSTMKRSMERATNTLDIAREAGEALKQIAQAVSEINTHNTSIASAAEEQANVARDVDENLVSIRDLSNSTASGAEETSASSQELSRLAVDLNGLVERFKTRS</sequence>
<dbReference type="GO" id="GO:0016020">
    <property type="term" value="C:membrane"/>
    <property type="evidence" value="ECO:0007669"/>
    <property type="project" value="UniProtKB-SubCell"/>
</dbReference>
<feature type="transmembrane region" description="Helical" evidence="7">
    <location>
        <begin position="7"/>
        <end position="28"/>
    </location>
</feature>
<evidence type="ECO:0000256" key="3">
    <source>
        <dbReference type="ARBA" id="ARBA00029447"/>
    </source>
</evidence>
<feature type="domain" description="HAMP" evidence="9">
    <location>
        <begin position="212"/>
        <end position="264"/>
    </location>
</feature>
<evidence type="ECO:0000313" key="10">
    <source>
        <dbReference type="EMBL" id="RUO75360.1"/>
    </source>
</evidence>
<dbReference type="Pfam" id="PF12729">
    <property type="entry name" value="4HB_MCP_1"/>
    <property type="match status" value="1"/>
</dbReference>
<evidence type="ECO:0000256" key="4">
    <source>
        <dbReference type="PROSITE-ProRule" id="PRU00284"/>
    </source>
</evidence>
<keyword evidence="7" id="KW-1133">Transmembrane helix</keyword>
<evidence type="ECO:0000313" key="11">
    <source>
        <dbReference type="Proteomes" id="UP000287908"/>
    </source>
</evidence>
<feature type="transmembrane region" description="Helical" evidence="7">
    <location>
        <begin position="190"/>
        <end position="210"/>
    </location>
</feature>
<evidence type="ECO:0000259" key="8">
    <source>
        <dbReference type="PROSITE" id="PS50111"/>
    </source>
</evidence>
<proteinExistence type="inferred from homology"/>
<dbReference type="SMART" id="SM00283">
    <property type="entry name" value="MA"/>
    <property type="match status" value="1"/>
</dbReference>
<dbReference type="Gene3D" id="1.10.287.950">
    <property type="entry name" value="Methyl-accepting chemotaxis protein"/>
    <property type="match status" value="1"/>
</dbReference>
<feature type="region of interest" description="Disordered" evidence="6">
    <location>
        <begin position="317"/>
        <end position="337"/>
    </location>
</feature>
<dbReference type="Pfam" id="PF00015">
    <property type="entry name" value="MCPsignal"/>
    <property type="match status" value="1"/>
</dbReference>
<dbReference type="GO" id="GO:0006935">
    <property type="term" value="P:chemotaxis"/>
    <property type="evidence" value="ECO:0007669"/>
    <property type="project" value="InterPro"/>
</dbReference>
<protein>
    <submittedName>
        <fullName evidence="10">Methyl-accepting chemotaxis protein</fullName>
    </submittedName>
</protein>
<keyword evidence="2 4" id="KW-0807">Transducer</keyword>
<dbReference type="SUPFAM" id="SSF58104">
    <property type="entry name" value="Methyl-accepting chemotaxis protein (MCP) signaling domain"/>
    <property type="match status" value="1"/>
</dbReference>
<feature type="coiled-coil region" evidence="5">
    <location>
        <begin position="81"/>
        <end position="108"/>
    </location>
</feature>
<reference evidence="10 11" key="1">
    <citation type="journal article" date="2011" name="Front. Microbiol.">
        <title>Genomic signatures of strain selection and enhancement in Bacillus atrophaeus var. globigii, a historical biowarfare simulant.</title>
        <authorList>
            <person name="Gibbons H.S."/>
            <person name="Broomall S.M."/>
            <person name="McNew L.A."/>
            <person name="Daligault H."/>
            <person name="Chapman C."/>
            <person name="Bruce D."/>
            <person name="Karavis M."/>
            <person name="Krepps M."/>
            <person name="McGregor P.A."/>
            <person name="Hong C."/>
            <person name="Park K.H."/>
            <person name="Akmal A."/>
            <person name="Feldman A."/>
            <person name="Lin J.S."/>
            <person name="Chang W.E."/>
            <person name="Higgs B.W."/>
            <person name="Demirev P."/>
            <person name="Lindquist J."/>
            <person name="Liem A."/>
            <person name="Fochler E."/>
            <person name="Read T.D."/>
            <person name="Tapia R."/>
            <person name="Johnson S."/>
            <person name="Bishop-Lilly K.A."/>
            <person name="Detter C."/>
            <person name="Han C."/>
            <person name="Sozhamannan S."/>
            <person name="Rosenzweig C.N."/>
            <person name="Skowronski E.W."/>
        </authorList>
    </citation>
    <scope>NUCLEOTIDE SEQUENCE [LARGE SCALE GENOMIC DNA]</scope>
    <source>
        <strain evidence="10 11">CL-SP19</strain>
    </source>
</reference>
<feature type="compositionally biased region" description="Low complexity" evidence="6">
    <location>
        <begin position="317"/>
        <end position="327"/>
    </location>
</feature>
<dbReference type="PANTHER" id="PTHR32089">
    <property type="entry name" value="METHYL-ACCEPTING CHEMOTAXIS PROTEIN MCPB"/>
    <property type="match status" value="1"/>
</dbReference>
<dbReference type="EMBL" id="PIQF01000003">
    <property type="protein sequence ID" value="RUO75360.1"/>
    <property type="molecule type" value="Genomic_DNA"/>
</dbReference>
<dbReference type="PROSITE" id="PS50885">
    <property type="entry name" value="HAMP"/>
    <property type="match status" value="1"/>
</dbReference>
<evidence type="ECO:0000256" key="6">
    <source>
        <dbReference type="SAM" id="MobiDB-lite"/>
    </source>
</evidence>
<feature type="region of interest" description="Disordered" evidence="6">
    <location>
        <begin position="265"/>
        <end position="292"/>
    </location>
</feature>
<organism evidence="10 11">
    <name type="scientific">Idiomarina seosinensis</name>
    <dbReference type="NCBI Taxonomy" id="281739"/>
    <lineage>
        <taxon>Bacteria</taxon>
        <taxon>Pseudomonadati</taxon>
        <taxon>Pseudomonadota</taxon>
        <taxon>Gammaproteobacteria</taxon>
        <taxon>Alteromonadales</taxon>
        <taxon>Idiomarinaceae</taxon>
        <taxon>Idiomarina</taxon>
    </lineage>
</organism>
<dbReference type="OrthoDB" id="7054443at2"/>
<dbReference type="InterPro" id="IPR004089">
    <property type="entry name" value="MCPsignal_dom"/>
</dbReference>
<dbReference type="InterPro" id="IPR003660">
    <property type="entry name" value="HAMP_dom"/>
</dbReference>
<dbReference type="FunFam" id="1.10.287.950:FF:000001">
    <property type="entry name" value="Methyl-accepting chemotaxis sensory transducer"/>
    <property type="match status" value="1"/>
</dbReference>
<evidence type="ECO:0000259" key="9">
    <source>
        <dbReference type="PROSITE" id="PS50885"/>
    </source>
</evidence>
<dbReference type="RefSeq" id="WP_126785233.1">
    <property type="nucleotide sequence ID" value="NZ_PIQF01000003.1"/>
</dbReference>